<sequence length="309" mass="34883">MDRRQFLRAASCAGFASLAIHTKASSFEVSGEAQNGIIWRADSKKGNVFLTPTVHKLPRHLKVPHQISIALQQSDVIFIEANTDDKALPEDKSSLIYVDTNDSVFENLSPATTQLLKLKLATINIPIEKIIRLKPWVISSILEERELADSGFESLTSVEQLFKEIEKGSGKKVIYLETISQQLRLFDSLPDHIQDAMLQNYLLQKMSSKDTQKVVIRIAQAWEQGNITCVQTQMKKIDVIPANVEETVNRVMLANRNLAFFKQVNEHFDLIPTNFATLAVGFNYYLGDQGLLRLFQDSGYKITSLRISK</sequence>
<name>A0ABT6II64_9PSED</name>
<dbReference type="Proteomes" id="UP001157461">
    <property type="component" value="Unassembled WGS sequence"/>
</dbReference>
<dbReference type="Pfam" id="PF01963">
    <property type="entry name" value="TraB_PrgY_gumN"/>
    <property type="match status" value="1"/>
</dbReference>
<accession>A0ABT6II64</accession>
<dbReference type="InterPro" id="IPR047111">
    <property type="entry name" value="YbaP-like"/>
</dbReference>
<dbReference type="RefSeq" id="WP_280309213.1">
    <property type="nucleotide sequence ID" value="NZ_JAPDIQ010000006.1"/>
</dbReference>
<dbReference type="InterPro" id="IPR002816">
    <property type="entry name" value="TraB/PrgY/GumN_fam"/>
</dbReference>
<dbReference type="EMBL" id="JAPDIQ010000006">
    <property type="protein sequence ID" value="MDH4764136.1"/>
    <property type="molecule type" value="Genomic_DNA"/>
</dbReference>
<gene>
    <name evidence="1" type="ORF">OMP44_14675</name>
</gene>
<keyword evidence="2" id="KW-1185">Reference proteome</keyword>
<proteinExistence type="predicted"/>
<protein>
    <submittedName>
        <fullName evidence="1">TraB/GumN family protein</fullName>
    </submittedName>
</protein>
<comment type="caution">
    <text evidence="1">The sequence shown here is derived from an EMBL/GenBank/DDBJ whole genome shotgun (WGS) entry which is preliminary data.</text>
</comment>
<dbReference type="CDD" id="cd14789">
    <property type="entry name" value="Tiki"/>
    <property type="match status" value="1"/>
</dbReference>
<evidence type="ECO:0000313" key="2">
    <source>
        <dbReference type="Proteomes" id="UP001157461"/>
    </source>
</evidence>
<reference evidence="1 2" key="1">
    <citation type="submission" date="2022-10" db="EMBL/GenBank/DDBJ databases">
        <title>A novel Pseudomonas species, isolated from Passiflora incarnata leaves.</title>
        <authorList>
            <person name="Cueva-Yesquen L.G."/>
            <person name="Fantinatti-Garboggini F."/>
        </authorList>
    </citation>
    <scope>NUCLEOTIDE SEQUENCE [LARGE SCALE GENOMIC DNA]</scope>
    <source>
        <strain evidence="1 2">CBMAI 2609</strain>
    </source>
</reference>
<organism evidence="1 2">
    <name type="scientific">Pseudomonas flavocrustae</name>
    <dbReference type="NCBI Taxonomy" id="2991719"/>
    <lineage>
        <taxon>Bacteria</taxon>
        <taxon>Pseudomonadati</taxon>
        <taxon>Pseudomonadota</taxon>
        <taxon>Gammaproteobacteria</taxon>
        <taxon>Pseudomonadales</taxon>
        <taxon>Pseudomonadaceae</taxon>
        <taxon>Pseudomonas</taxon>
    </lineage>
</organism>
<dbReference type="PANTHER" id="PTHR40590">
    <property type="entry name" value="CYTOPLASMIC PROTEIN-RELATED"/>
    <property type="match status" value="1"/>
</dbReference>
<evidence type="ECO:0000313" key="1">
    <source>
        <dbReference type="EMBL" id="MDH4764136.1"/>
    </source>
</evidence>
<dbReference type="PANTHER" id="PTHR40590:SF1">
    <property type="entry name" value="CYTOPLASMIC PROTEIN"/>
    <property type="match status" value="1"/>
</dbReference>